<keyword evidence="3" id="KW-0805">Transcription regulation</keyword>
<organism evidence="9 10">
    <name type="scientific">Oikopleura dioica</name>
    <name type="common">Tunicate</name>
    <dbReference type="NCBI Taxonomy" id="34765"/>
    <lineage>
        <taxon>Eukaryota</taxon>
        <taxon>Metazoa</taxon>
        <taxon>Chordata</taxon>
        <taxon>Tunicata</taxon>
        <taxon>Appendicularia</taxon>
        <taxon>Copelata</taxon>
        <taxon>Oikopleuridae</taxon>
        <taxon>Oikopleura</taxon>
    </lineage>
</organism>
<comment type="subcellular location">
    <subcellularLocation>
        <location evidence="1">Nucleus</location>
    </subcellularLocation>
</comment>
<dbReference type="InterPro" id="IPR006056">
    <property type="entry name" value="RidA"/>
</dbReference>
<evidence type="ECO:0000256" key="7">
    <source>
        <dbReference type="SAM" id="MobiDB-lite"/>
    </source>
</evidence>
<protein>
    <submittedName>
        <fullName evidence="9">Oidioi.mRNA.OKI2018_I69.XSR.g14469.t1.cds</fullName>
    </submittedName>
</protein>
<sequence>MRVLQVLSRMPSSRLFSSSSSVAASKQAKMSSLPKLQREALHTDQAPAAVGPYSQAVRVDRTIYISGQIPFDPVTMKKVDGDIQAETHQVMKNLEAILKNAGCDFSNVIKTTVLVKNMDEFALVNEVYAQYFKQPYPARACFEVARLPKDVNVEIEAIAVIGPFEHSIEEFSGDTKRIRPTNREKTTDKKTRGRVKIKIELIQDRQKRCTTFSKRKAGLMKKSHELATLTGSQVMVLVASETGHIYTHATPKFQPMLNSKQGRKLIKTCLESDKGEMNMAESIPEEAPAIEIIENIDKGTDHESDDSVNEEPTEIQNRPNFKSINALVGRNISDSDQPVANIPLVTSQLRRRVAQSSNIFPQSLQNPEKVCIGPPRHLEEYRTISSVPVSLRLNRDNPDSLEFSYLPQNDHQAPPNPMLHRTITAPASPKLFKAAPYLNQSDNR</sequence>
<evidence type="ECO:0000256" key="4">
    <source>
        <dbReference type="ARBA" id="ARBA00023125"/>
    </source>
</evidence>
<dbReference type="InterPro" id="IPR006175">
    <property type="entry name" value="YjgF/YER057c/UK114"/>
</dbReference>
<feature type="domain" description="MADS-box" evidence="8">
    <location>
        <begin position="192"/>
        <end position="252"/>
    </location>
</feature>
<keyword evidence="5" id="KW-0804">Transcription</keyword>
<dbReference type="InterPro" id="IPR002100">
    <property type="entry name" value="TF_MADSbox"/>
</dbReference>
<dbReference type="CDD" id="cd00448">
    <property type="entry name" value="YjgF_YER057c_UK114_family"/>
    <property type="match status" value="1"/>
</dbReference>
<dbReference type="SMART" id="SM00432">
    <property type="entry name" value="MADS"/>
    <property type="match status" value="1"/>
</dbReference>
<gene>
    <name evidence="9" type="ORF">OKIOD_LOCUS6027</name>
</gene>
<keyword evidence="6" id="KW-0539">Nucleus</keyword>
<feature type="region of interest" description="Disordered" evidence="7">
    <location>
        <begin position="299"/>
        <end position="321"/>
    </location>
</feature>
<dbReference type="PROSITE" id="PS50066">
    <property type="entry name" value="MADS_BOX_2"/>
    <property type="match status" value="1"/>
</dbReference>
<dbReference type="Pfam" id="PF01042">
    <property type="entry name" value="Ribonuc_L-PSP"/>
    <property type="match status" value="1"/>
</dbReference>
<dbReference type="Gene3D" id="3.30.1330.40">
    <property type="entry name" value="RutC-like"/>
    <property type="match status" value="1"/>
</dbReference>
<dbReference type="PANTHER" id="PTHR11803">
    <property type="entry name" value="2-IMINOBUTANOATE/2-IMINOPROPANOATE DEAMINASE RIDA"/>
    <property type="match status" value="1"/>
</dbReference>
<dbReference type="NCBIfam" id="TIGR00004">
    <property type="entry name" value="Rid family detoxifying hydrolase"/>
    <property type="match status" value="1"/>
</dbReference>
<comment type="similarity">
    <text evidence="2">Belongs to the RutC family.</text>
</comment>
<dbReference type="PROSITE" id="PS01094">
    <property type="entry name" value="UPF0076"/>
    <property type="match status" value="1"/>
</dbReference>
<dbReference type="Pfam" id="PF00319">
    <property type="entry name" value="SRF-TF"/>
    <property type="match status" value="1"/>
</dbReference>
<dbReference type="Gene3D" id="3.40.1810.10">
    <property type="entry name" value="Transcription factor, MADS-box"/>
    <property type="match status" value="1"/>
</dbReference>
<proteinExistence type="inferred from homology"/>
<dbReference type="EMBL" id="OU015569">
    <property type="protein sequence ID" value="CAG5096090.1"/>
    <property type="molecule type" value="Genomic_DNA"/>
</dbReference>
<evidence type="ECO:0000256" key="1">
    <source>
        <dbReference type="ARBA" id="ARBA00004123"/>
    </source>
</evidence>
<evidence type="ECO:0000256" key="3">
    <source>
        <dbReference type="ARBA" id="ARBA00023015"/>
    </source>
</evidence>
<dbReference type="InterPro" id="IPR019897">
    <property type="entry name" value="RidA_CS"/>
</dbReference>
<name>A0ABN7SAE1_OIKDI</name>
<dbReference type="InterPro" id="IPR035959">
    <property type="entry name" value="RutC-like_sf"/>
</dbReference>
<dbReference type="PRINTS" id="PR00404">
    <property type="entry name" value="MADSDOMAIN"/>
</dbReference>
<dbReference type="InterPro" id="IPR036879">
    <property type="entry name" value="TF_MADSbox_sf"/>
</dbReference>
<evidence type="ECO:0000256" key="6">
    <source>
        <dbReference type="ARBA" id="ARBA00023242"/>
    </source>
</evidence>
<evidence type="ECO:0000313" key="9">
    <source>
        <dbReference type="EMBL" id="CAG5096090.1"/>
    </source>
</evidence>
<accession>A0ABN7SAE1</accession>
<keyword evidence="4" id="KW-0238">DNA-binding</keyword>
<evidence type="ECO:0000313" key="10">
    <source>
        <dbReference type="Proteomes" id="UP001158576"/>
    </source>
</evidence>
<dbReference type="SUPFAM" id="SSF55455">
    <property type="entry name" value="SRF-like"/>
    <property type="match status" value="1"/>
</dbReference>
<feature type="compositionally biased region" description="Acidic residues" evidence="7">
    <location>
        <begin position="303"/>
        <end position="313"/>
    </location>
</feature>
<evidence type="ECO:0000256" key="5">
    <source>
        <dbReference type="ARBA" id="ARBA00023163"/>
    </source>
</evidence>
<dbReference type="SUPFAM" id="SSF55298">
    <property type="entry name" value="YjgF-like"/>
    <property type="match status" value="1"/>
</dbReference>
<dbReference type="Proteomes" id="UP001158576">
    <property type="component" value="Chromosome XSR"/>
</dbReference>
<dbReference type="PANTHER" id="PTHR11803:SF39">
    <property type="entry name" value="2-IMINOBUTANOATE_2-IMINOPROPANOATE DEAMINASE"/>
    <property type="match status" value="1"/>
</dbReference>
<dbReference type="InterPro" id="IPR033897">
    <property type="entry name" value="SRF-like_MADS-box"/>
</dbReference>
<dbReference type="CDD" id="cd00266">
    <property type="entry name" value="MADS_SRF_like"/>
    <property type="match status" value="1"/>
</dbReference>
<evidence type="ECO:0000259" key="8">
    <source>
        <dbReference type="PROSITE" id="PS50066"/>
    </source>
</evidence>
<keyword evidence="10" id="KW-1185">Reference proteome</keyword>
<evidence type="ECO:0000256" key="2">
    <source>
        <dbReference type="ARBA" id="ARBA00010552"/>
    </source>
</evidence>
<reference evidence="9 10" key="1">
    <citation type="submission" date="2021-04" db="EMBL/GenBank/DDBJ databases">
        <authorList>
            <person name="Bliznina A."/>
        </authorList>
    </citation>
    <scope>NUCLEOTIDE SEQUENCE [LARGE SCALE GENOMIC DNA]</scope>
</reference>